<evidence type="ECO:0000313" key="1">
    <source>
        <dbReference type="EMBL" id="AIM49543.1"/>
    </source>
</evidence>
<proteinExistence type="predicted"/>
<organism evidence="1">
    <name type="scientific">Aeromonas salmonicida subsp. salmonicida</name>
    <dbReference type="NCBI Taxonomy" id="29491"/>
    <lineage>
        <taxon>Bacteria</taxon>
        <taxon>Pseudomonadati</taxon>
        <taxon>Pseudomonadota</taxon>
        <taxon>Gammaproteobacteria</taxon>
        <taxon>Aeromonadales</taxon>
        <taxon>Aeromonadaceae</taxon>
        <taxon>Aeromonas</taxon>
    </lineage>
</organism>
<protein>
    <submittedName>
        <fullName evidence="1">Uncharacterized protein</fullName>
    </submittedName>
</protein>
<reference evidence="1" key="1">
    <citation type="journal article" date="2014" name="Antimicrob. Agents Chemother.">
        <title>Detection of variants of the pRAS3, pAB5S9, and pSN254 plasmids in Aeromonas salmonicida subsp. salmonicida: multidrug-resistance, interspecies exchanges, and plasmid reshaping.</title>
        <authorList>
            <person name="Vincent A.T."/>
            <person name="Trudel M.V."/>
            <person name="Paquet V.E."/>
            <person name="Boyle B."/>
            <person name="Tanaka K.H."/>
            <person name="Dallaire-Dufresne S."/>
            <person name="Daher R.K."/>
            <person name="Frenette M."/>
            <person name="Derome N."/>
            <person name="Charette S.J."/>
        </authorList>
    </citation>
    <scope>NUCLEOTIDE SEQUENCE</scope>
    <source>
        <strain evidence="1">2004-05MF26</strain>
        <plasmid evidence="1">pSN254b</plasmid>
    </source>
</reference>
<name>A0A096Y646_AERSS</name>
<sequence>MVLNAHFLQGARPVIFDVRATFEVALQTDTHLVLIDLDQGASVTNDADAVIAWLAANLEGGIGKRKVYYRDTDGRFDELKVNAGAFAGFAPCSEGQQTTLAGMLGQ</sequence>
<accession>A0A096Y646</accession>
<geneLocation type="plasmid" evidence="1">
    <name>pSN254b</name>
</geneLocation>
<dbReference type="EMBL" id="KJ909290">
    <property type="protein sequence ID" value="AIM49543.1"/>
    <property type="molecule type" value="Genomic_DNA"/>
</dbReference>
<keyword evidence="1" id="KW-0614">Plasmid</keyword>
<dbReference type="AlphaFoldDB" id="A0A096Y646"/>